<evidence type="ECO:0000313" key="1">
    <source>
        <dbReference type="EMBL" id="KKN46321.1"/>
    </source>
</evidence>
<gene>
    <name evidence="1" type="ORF">LCGC14_0674380</name>
</gene>
<protein>
    <recommendedName>
        <fullName evidence="2">C2H2-type domain-containing protein</fullName>
    </recommendedName>
</protein>
<evidence type="ECO:0008006" key="2">
    <source>
        <dbReference type="Google" id="ProtNLM"/>
    </source>
</evidence>
<proteinExistence type="predicted"/>
<organism evidence="1">
    <name type="scientific">marine sediment metagenome</name>
    <dbReference type="NCBI Taxonomy" id="412755"/>
    <lineage>
        <taxon>unclassified sequences</taxon>
        <taxon>metagenomes</taxon>
        <taxon>ecological metagenomes</taxon>
    </lineage>
</organism>
<dbReference type="AlphaFoldDB" id="A0A0F9TBN7"/>
<accession>A0A0F9TBN7</accession>
<comment type="caution">
    <text evidence="1">The sequence shown here is derived from an EMBL/GenBank/DDBJ whole genome shotgun (WGS) entry which is preliminary data.</text>
</comment>
<sequence>MTRIYFHRMGHAVCETCNWTGSGRAALVIHLEQHVKQGDPVPNGMLERFRVDMNASWSLAIKEDKWSSPSKRYNFSWNFWLRKWLWSPQASFLTALLPVVPAIIQSTVHSRRNFQ</sequence>
<reference evidence="1" key="1">
    <citation type="journal article" date="2015" name="Nature">
        <title>Complex archaea that bridge the gap between prokaryotes and eukaryotes.</title>
        <authorList>
            <person name="Spang A."/>
            <person name="Saw J.H."/>
            <person name="Jorgensen S.L."/>
            <person name="Zaremba-Niedzwiedzka K."/>
            <person name="Martijn J."/>
            <person name="Lind A.E."/>
            <person name="van Eijk R."/>
            <person name="Schleper C."/>
            <person name="Guy L."/>
            <person name="Ettema T.J."/>
        </authorList>
    </citation>
    <scope>NUCLEOTIDE SEQUENCE</scope>
</reference>
<name>A0A0F9TBN7_9ZZZZ</name>
<dbReference type="EMBL" id="LAZR01001337">
    <property type="protein sequence ID" value="KKN46321.1"/>
    <property type="molecule type" value="Genomic_DNA"/>
</dbReference>